<evidence type="ECO:0000256" key="1">
    <source>
        <dbReference type="SAM" id="Phobius"/>
    </source>
</evidence>
<evidence type="ECO:0000313" key="3">
    <source>
        <dbReference type="Proteomes" id="UP001595851"/>
    </source>
</evidence>
<feature type="transmembrane region" description="Helical" evidence="1">
    <location>
        <begin position="38"/>
        <end position="59"/>
    </location>
</feature>
<gene>
    <name evidence="2" type="ORF">ACFOY2_52350</name>
</gene>
<proteinExistence type="predicted"/>
<dbReference type="RefSeq" id="WP_379535686.1">
    <property type="nucleotide sequence ID" value="NZ_JBHSBI010000051.1"/>
</dbReference>
<keyword evidence="1" id="KW-0812">Transmembrane</keyword>
<dbReference type="Proteomes" id="UP001595851">
    <property type="component" value="Unassembled WGS sequence"/>
</dbReference>
<keyword evidence="3" id="KW-1185">Reference proteome</keyword>
<comment type="caution">
    <text evidence="2">The sequence shown here is derived from an EMBL/GenBank/DDBJ whole genome shotgun (WGS) entry which is preliminary data.</text>
</comment>
<sequence>MRRIGRAALLLLIAVVLLALYAGAMALVSFVLRWDLEHALGFGLSSVVSLLVSLLVFSLRSRRRKK</sequence>
<accession>A0ABV8GSU8</accession>
<organism evidence="2 3">
    <name type="scientific">Nonomuraea purpurea</name>
    <dbReference type="NCBI Taxonomy" id="1849276"/>
    <lineage>
        <taxon>Bacteria</taxon>
        <taxon>Bacillati</taxon>
        <taxon>Actinomycetota</taxon>
        <taxon>Actinomycetes</taxon>
        <taxon>Streptosporangiales</taxon>
        <taxon>Streptosporangiaceae</taxon>
        <taxon>Nonomuraea</taxon>
    </lineage>
</organism>
<keyword evidence="1" id="KW-0472">Membrane</keyword>
<dbReference type="EMBL" id="JBHSBI010000051">
    <property type="protein sequence ID" value="MFC4015885.1"/>
    <property type="molecule type" value="Genomic_DNA"/>
</dbReference>
<evidence type="ECO:0000313" key="2">
    <source>
        <dbReference type="EMBL" id="MFC4015885.1"/>
    </source>
</evidence>
<reference evidence="3" key="1">
    <citation type="journal article" date="2019" name="Int. J. Syst. Evol. Microbiol.">
        <title>The Global Catalogue of Microorganisms (GCM) 10K type strain sequencing project: providing services to taxonomists for standard genome sequencing and annotation.</title>
        <authorList>
            <consortium name="The Broad Institute Genomics Platform"/>
            <consortium name="The Broad Institute Genome Sequencing Center for Infectious Disease"/>
            <person name="Wu L."/>
            <person name="Ma J."/>
        </authorList>
    </citation>
    <scope>NUCLEOTIDE SEQUENCE [LARGE SCALE GENOMIC DNA]</scope>
    <source>
        <strain evidence="3">TBRC 1276</strain>
    </source>
</reference>
<name>A0ABV8GSU8_9ACTN</name>
<protein>
    <submittedName>
        <fullName evidence="2">Uncharacterized protein</fullName>
    </submittedName>
</protein>
<keyword evidence="1" id="KW-1133">Transmembrane helix</keyword>